<dbReference type="AlphaFoldDB" id="A0A1R2CCY2"/>
<dbReference type="InterPro" id="IPR011009">
    <property type="entry name" value="Kinase-like_dom_sf"/>
</dbReference>
<keyword evidence="3" id="KW-1185">Reference proteome</keyword>
<dbReference type="InterPro" id="IPR000719">
    <property type="entry name" value="Prot_kinase_dom"/>
</dbReference>
<proteinExistence type="predicted"/>
<gene>
    <name evidence="2" type="ORF">SteCoe_11520</name>
</gene>
<dbReference type="Proteomes" id="UP000187209">
    <property type="component" value="Unassembled WGS sequence"/>
</dbReference>
<sequence length="416" mass="48448">MAATPETLLSVLSNIEITFQEVEAFYTSSIAINDVRVKLSCFLKSADSSRISFQAKAHLGFLFSHSPDRYADKDRDIADYIENAVFSDILLANHNDLEKISQLPMNWPNHPSKYTEEFSNYLDIRRFYQLPLVENINQVRYLEELKIDNGVVRVEIDFQSGTIPASATIRASDQKPAAREIIYYMQKGYPKFYGIITNIIIQDVSYRLTFFDRHKETLKQCISSFNVLSKKVKDERMKERQIFAFDYYHQLAIELNSYREFGLFHNCIRPNNILIYNNDQTSNVDKVFLFNGECIQFKLAYGVTEGILVNSEFDRKNKRYLAPEIAYKQEYCKKYSINENEFSYNVSDAWSLAACILNLLTDQNADKWNGLNFTESLNKIVNSLVKENDKLKEILLRSLENNMQSRLKFNEALVLF</sequence>
<organism evidence="2 3">
    <name type="scientific">Stentor coeruleus</name>
    <dbReference type="NCBI Taxonomy" id="5963"/>
    <lineage>
        <taxon>Eukaryota</taxon>
        <taxon>Sar</taxon>
        <taxon>Alveolata</taxon>
        <taxon>Ciliophora</taxon>
        <taxon>Postciliodesmatophora</taxon>
        <taxon>Heterotrichea</taxon>
        <taxon>Heterotrichida</taxon>
        <taxon>Stentoridae</taxon>
        <taxon>Stentor</taxon>
    </lineage>
</organism>
<name>A0A1R2CCY2_9CILI</name>
<feature type="domain" description="Protein kinase" evidence="1">
    <location>
        <begin position="75"/>
        <end position="416"/>
    </location>
</feature>
<evidence type="ECO:0000259" key="1">
    <source>
        <dbReference type="PROSITE" id="PS50011"/>
    </source>
</evidence>
<dbReference type="PROSITE" id="PS50011">
    <property type="entry name" value="PROTEIN_KINASE_DOM"/>
    <property type="match status" value="1"/>
</dbReference>
<accession>A0A1R2CCY2</accession>
<reference evidence="2 3" key="1">
    <citation type="submission" date="2016-11" db="EMBL/GenBank/DDBJ databases">
        <title>The macronuclear genome of Stentor coeruleus: a giant cell with tiny introns.</title>
        <authorList>
            <person name="Slabodnick M."/>
            <person name="Ruby J.G."/>
            <person name="Reiff S.B."/>
            <person name="Swart E.C."/>
            <person name="Gosai S."/>
            <person name="Prabakaran S."/>
            <person name="Witkowska E."/>
            <person name="Larue G.E."/>
            <person name="Fisher S."/>
            <person name="Freeman R.M."/>
            <person name="Gunawardena J."/>
            <person name="Chu W."/>
            <person name="Stover N.A."/>
            <person name="Gregory B.D."/>
            <person name="Nowacki M."/>
            <person name="Derisi J."/>
            <person name="Roy S.W."/>
            <person name="Marshall W.F."/>
            <person name="Sood P."/>
        </authorList>
    </citation>
    <scope>NUCLEOTIDE SEQUENCE [LARGE SCALE GENOMIC DNA]</scope>
    <source>
        <strain evidence="2">WM001</strain>
    </source>
</reference>
<dbReference type="GO" id="GO:0005524">
    <property type="term" value="F:ATP binding"/>
    <property type="evidence" value="ECO:0007669"/>
    <property type="project" value="InterPro"/>
</dbReference>
<comment type="caution">
    <text evidence="2">The sequence shown here is derived from an EMBL/GenBank/DDBJ whole genome shotgun (WGS) entry which is preliminary data.</text>
</comment>
<dbReference type="EMBL" id="MPUH01000192">
    <property type="protein sequence ID" value="OMJ86884.1"/>
    <property type="molecule type" value="Genomic_DNA"/>
</dbReference>
<evidence type="ECO:0000313" key="2">
    <source>
        <dbReference type="EMBL" id="OMJ86884.1"/>
    </source>
</evidence>
<evidence type="ECO:0000313" key="3">
    <source>
        <dbReference type="Proteomes" id="UP000187209"/>
    </source>
</evidence>
<dbReference type="SUPFAM" id="SSF56112">
    <property type="entry name" value="Protein kinase-like (PK-like)"/>
    <property type="match status" value="1"/>
</dbReference>
<protein>
    <recommendedName>
        <fullName evidence="1">Protein kinase domain-containing protein</fullName>
    </recommendedName>
</protein>
<dbReference type="GO" id="GO:0004672">
    <property type="term" value="F:protein kinase activity"/>
    <property type="evidence" value="ECO:0007669"/>
    <property type="project" value="InterPro"/>
</dbReference>
<dbReference type="Gene3D" id="1.10.510.10">
    <property type="entry name" value="Transferase(Phosphotransferase) domain 1"/>
    <property type="match status" value="1"/>
</dbReference>